<accession>A0A9D4KYA2</accession>
<name>A0A9D4KYA2_DREPO</name>
<feature type="compositionally biased region" description="Basic and acidic residues" evidence="1">
    <location>
        <begin position="87"/>
        <end position="97"/>
    </location>
</feature>
<dbReference type="AlphaFoldDB" id="A0A9D4KYA2"/>
<gene>
    <name evidence="2" type="ORF">DPMN_089652</name>
</gene>
<evidence type="ECO:0000313" key="2">
    <source>
        <dbReference type="EMBL" id="KAH3847332.1"/>
    </source>
</evidence>
<organism evidence="2 3">
    <name type="scientific">Dreissena polymorpha</name>
    <name type="common">Zebra mussel</name>
    <name type="synonym">Mytilus polymorpha</name>
    <dbReference type="NCBI Taxonomy" id="45954"/>
    <lineage>
        <taxon>Eukaryota</taxon>
        <taxon>Metazoa</taxon>
        <taxon>Spiralia</taxon>
        <taxon>Lophotrochozoa</taxon>
        <taxon>Mollusca</taxon>
        <taxon>Bivalvia</taxon>
        <taxon>Autobranchia</taxon>
        <taxon>Heteroconchia</taxon>
        <taxon>Euheterodonta</taxon>
        <taxon>Imparidentia</taxon>
        <taxon>Neoheterodontei</taxon>
        <taxon>Myida</taxon>
        <taxon>Dreissenoidea</taxon>
        <taxon>Dreissenidae</taxon>
        <taxon>Dreissena</taxon>
    </lineage>
</organism>
<dbReference type="EMBL" id="JAIWYP010000003">
    <property type="protein sequence ID" value="KAH3847332.1"/>
    <property type="molecule type" value="Genomic_DNA"/>
</dbReference>
<comment type="caution">
    <text evidence="2">The sequence shown here is derived from an EMBL/GenBank/DDBJ whole genome shotgun (WGS) entry which is preliminary data.</text>
</comment>
<reference evidence="2" key="2">
    <citation type="submission" date="2020-11" db="EMBL/GenBank/DDBJ databases">
        <authorList>
            <person name="McCartney M.A."/>
            <person name="Auch B."/>
            <person name="Kono T."/>
            <person name="Mallez S."/>
            <person name="Becker A."/>
            <person name="Gohl D.M."/>
            <person name="Silverstein K.A.T."/>
            <person name="Koren S."/>
            <person name="Bechman K.B."/>
            <person name="Herman A."/>
            <person name="Abrahante J.E."/>
            <person name="Garbe J."/>
        </authorList>
    </citation>
    <scope>NUCLEOTIDE SEQUENCE</scope>
    <source>
        <strain evidence="2">Duluth1</strain>
        <tissue evidence="2">Whole animal</tissue>
    </source>
</reference>
<evidence type="ECO:0000256" key="1">
    <source>
        <dbReference type="SAM" id="MobiDB-lite"/>
    </source>
</evidence>
<dbReference type="Proteomes" id="UP000828390">
    <property type="component" value="Unassembled WGS sequence"/>
</dbReference>
<reference evidence="2" key="1">
    <citation type="journal article" date="2019" name="bioRxiv">
        <title>The Genome of the Zebra Mussel, Dreissena polymorpha: A Resource for Invasive Species Research.</title>
        <authorList>
            <person name="McCartney M.A."/>
            <person name="Auch B."/>
            <person name="Kono T."/>
            <person name="Mallez S."/>
            <person name="Zhang Y."/>
            <person name="Obille A."/>
            <person name="Becker A."/>
            <person name="Abrahante J.E."/>
            <person name="Garbe J."/>
            <person name="Badalamenti J.P."/>
            <person name="Herman A."/>
            <person name="Mangelson H."/>
            <person name="Liachko I."/>
            <person name="Sullivan S."/>
            <person name="Sone E.D."/>
            <person name="Koren S."/>
            <person name="Silverstein K.A.T."/>
            <person name="Beckman K.B."/>
            <person name="Gohl D.M."/>
        </authorList>
    </citation>
    <scope>NUCLEOTIDE SEQUENCE</scope>
    <source>
        <strain evidence="2">Duluth1</strain>
        <tissue evidence="2">Whole animal</tissue>
    </source>
</reference>
<sequence length="97" mass="11200">MAELVQNIRRLTNLVYPKAPQDVKETLAMEQFVDALVNPEMPLKIKQSRPVDLNDAVRHTVELESFYRAERRQQGMVGPTVTQPHSGTKEMDDMRYT</sequence>
<proteinExistence type="predicted"/>
<evidence type="ECO:0000313" key="3">
    <source>
        <dbReference type="Proteomes" id="UP000828390"/>
    </source>
</evidence>
<protein>
    <submittedName>
        <fullName evidence="2">Uncharacterized protein</fullName>
    </submittedName>
</protein>
<keyword evidence="3" id="KW-1185">Reference proteome</keyword>
<feature type="region of interest" description="Disordered" evidence="1">
    <location>
        <begin position="72"/>
        <end position="97"/>
    </location>
</feature>